<evidence type="ECO:0000313" key="1">
    <source>
        <dbReference type="EMBL" id="MBA4642464.1"/>
    </source>
</evidence>
<accession>A0A7C9DMS8</accession>
<reference evidence="1" key="2">
    <citation type="submission" date="2020-07" db="EMBL/GenBank/DDBJ databases">
        <authorList>
            <person name="Vera ALvarez R."/>
            <person name="Arias-Moreno D.M."/>
            <person name="Jimenez-Jacinto V."/>
            <person name="Jimenez-Bremont J.F."/>
            <person name="Swaminathan K."/>
            <person name="Moose S.P."/>
            <person name="Guerrero-Gonzalez M.L."/>
            <person name="Marino-Ramirez L."/>
            <person name="Landsman D."/>
            <person name="Rodriguez-Kessler M."/>
            <person name="Delgado-Sanchez P."/>
        </authorList>
    </citation>
    <scope>NUCLEOTIDE SEQUENCE</scope>
    <source>
        <tissue evidence="1">Cladode</tissue>
    </source>
</reference>
<dbReference type="PANTHER" id="PTHR38925:SF1">
    <property type="entry name" value="PROTEIN, PUTATIVE-RELATED"/>
    <property type="match status" value="1"/>
</dbReference>
<dbReference type="PANTHER" id="PTHR38925">
    <property type="entry name" value="PROTEIN, PUTATIVE-RELATED"/>
    <property type="match status" value="1"/>
</dbReference>
<reference evidence="1" key="1">
    <citation type="journal article" date="2013" name="J. Plant Res.">
        <title>Effect of fungi and light on seed germination of three Opuntia species from semiarid lands of central Mexico.</title>
        <authorList>
            <person name="Delgado-Sanchez P."/>
            <person name="Jimenez-Bremont J.F."/>
            <person name="Guerrero-Gonzalez Mde L."/>
            <person name="Flores J."/>
        </authorList>
    </citation>
    <scope>NUCLEOTIDE SEQUENCE</scope>
    <source>
        <tissue evidence="1">Cladode</tissue>
    </source>
</reference>
<organism evidence="1">
    <name type="scientific">Opuntia streptacantha</name>
    <name type="common">Prickly pear cactus</name>
    <name type="synonym">Opuntia cardona</name>
    <dbReference type="NCBI Taxonomy" id="393608"/>
    <lineage>
        <taxon>Eukaryota</taxon>
        <taxon>Viridiplantae</taxon>
        <taxon>Streptophyta</taxon>
        <taxon>Embryophyta</taxon>
        <taxon>Tracheophyta</taxon>
        <taxon>Spermatophyta</taxon>
        <taxon>Magnoliopsida</taxon>
        <taxon>eudicotyledons</taxon>
        <taxon>Gunneridae</taxon>
        <taxon>Pentapetalae</taxon>
        <taxon>Caryophyllales</taxon>
        <taxon>Cactineae</taxon>
        <taxon>Cactaceae</taxon>
        <taxon>Opuntioideae</taxon>
        <taxon>Opuntia</taxon>
    </lineage>
</organism>
<proteinExistence type="predicted"/>
<protein>
    <submittedName>
        <fullName evidence="1">Uncharacterized protein</fullName>
    </submittedName>
</protein>
<dbReference type="EMBL" id="GISG01128684">
    <property type="protein sequence ID" value="MBA4642464.1"/>
    <property type="molecule type" value="Transcribed_RNA"/>
</dbReference>
<dbReference type="AlphaFoldDB" id="A0A7C9DMS8"/>
<name>A0A7C9DMS8_OPUST</name>
<sequence>MGFHLVLLGKLHLLANSHTAAPLLASMVVPFVFRVVANIGIIQCNYSDLMYSLRLFVFQLRRITLDDDPANNQSQAIAGSGTGSRWGRALRLVSERVTQTWRRMELSHVEDEEALHHLSIITL</sequence>